<evidence type="ECO:0000313" key="1">
    <source>
        <dbReference type="EMBL" id="SEA23451.1"/>
    </source>
</evidence>
<evidence type="ECO:0008006" key="3">
    <source>
        <dbReference type="Google" id="ProtNLM"/>
    </source>
</evidence>
<dbReference type="RefSeq" id="WP_242529955.1">
    <property type="nucleotide sequence ID" value="NZ_FNRJ01000002.1"/>
</dbReference>
<evidence type="ECO:0000313" key="2">
    <source>
        <dbReference type="Proteomes" id="UP000242469"/>
    </source>
</evidence>
<proteinExistence type="predicted"/>
<dbReference type="STRING" id="1122198.SAMN02745729_10251"/>
<name>A0A1H3ZJ60_9GAMM</name>
<sequence>MNQEQNDTPRYFQVTPSGAYYATLNTEPEALRALLLQLLSADTHIPYLSSLLQKLTGMGEAEAQTLLDKAVQHGFVDLPQNPEPIAAGTIEHLLPEYLPQLADGRVLLADDQGFCLGQSGFGAEEAEAVAGMAADLVSMHERHQALLGRHLGFDGSSWALVDAVGQSELGFWTLHVGEQKFLLILEGMPHLNRQPFVDLMSVLIRRYLDY</sequence>
<dbReference type="EMBL" id="FNRJ01000002">
    <property type="protein sequence ID" value="SEA23451.1"/>
    <property type="molecule type" value="Genomic_DNA"/>
</dbReference>
<organism evidence="1 2">
    <name type="scientific">Marinobacterium iners DSM 11526</name>
    <dbReference type="NCBI Taxonomy" id="1122198"/>
    <lineage>
        <taxon>Bacteria</taxon>
        <taxon>Pseudomonadati</taxon>
        <taxon>Pseudomonadota</taxon>
        <taxon>Gammaproteobacteria</taxon>
        <taxon>Oceanospirillales</taxon>
        <taxon>Oceanospirillaceae</taxon>
        <taxon>Marinobacterium</taxon>
    </lineage>
</organism>
<dbReference type="Proteomes" id="UP000242469">
    <property type="component" value="Unassembled WGS sequence"/>
</dbReference>
<gene>
    <name evidence="1" type="ORF">SAMN02745729_10251</name>
</gene>
<dbReference type="SUPFAM" id="SSF103196">
    <property type="entry name" value="Roadblock/LC7 domain"/>
    <property type="match status" value="1"/>
</dbReference>
<dbReference type="AlphaFoldDB" id="A0A1H3ZJ60"/>
<accession>A0A1H3ZJ60</accession>
<protein>
    <recommendedName>
        <fullName evidence="3">Roadblock/LC7 domain-containing protein</fullName>
    </recommendedName>
</protein>
<keyword evidence="2" id="KW-1185">Reference proteome</keyword>
<reference evidence="2" key="1">
    <citation type="submission" date="2016-10" db="EMBL/GenBank/DDBJ databases">
        <authorList>
            <person name="Varghese N."/>
            <person name="Submissions S."/>
        </authorList>
    </citation>
    <scope>NUCLEOTIDE SEQUENCE [LARGE SCALE GENOMIC DNA]</scope>
    <source>
        <strain evidence="2">DSM 11526</strain>
    </source>
</reference>